<proteinExistence type="predicted"/>
<dbReference type="EMBL" id="BPLR01005621">
    <property type="protein sequence ID" value="GIY03789.1"/>
    <property type="molecule type" value="Genomic_DNA"/>
</dbReference>
<name>A0AAV4Q5T4_CAEEX</name>
<dbReference type="AlphaFoldDB" id="A0AAV4Q5T4"/>
<comment type="caution">
    <text evidence="2">The sequence shown here is derived from an EMBL/GenBank/DDBJ whole genome shotgun (WGS) entry which is preliminary data.</text>
</comment>
<gene>
    <name evidence="2" type="ORF">CEXT_487641</name>
</gene>
<protein>
    <submittedName>
        <fullName evidence="2">Uncharacterized protein</fullName>
    </submittedName>
</protein>
<accession>A0AAV4Q5T4</accession>
<feature type="compositionally biased region" description="Polar residues" evidence="1">
    <location>
        <begin position="72"/>
        <end position="85"/>
    </location>
</feature>
<keyword evidence="3" id="KW-1185">Reference proteome</keyword>
<evidence type="ECO:0000256" key="1">
    <source>
        <dbReference type="SAM" id="MobiDB-lite"/>
    </source>
</evidence>
<reference evidence="2 3" key="1">
    <citation type="submission" date="2021-06" db="EMBL/GenBank/DDBJ databases">
        <title>Caerostris extrusa draft genome.</title>
        <authorList>
            <person name="Kono N."/>
            <person name="Arakawa K."/>
        </authorList>
    </citation>
    <scope>NUCLEOTIDE SEQUENCE [LARGE SCALE GENOMIC DNA]</scope>
</reference>
<organism evidence="2 3">
    <name type="scientific">Caerostris extrusa</name>
    <name type="common">Bark spider</name>
    <name type="synonym">Caerostris bankana</name>
    <dbReference type="NCBI Taxonomy" id="172846"/>
    <lineage>
        <taxon>Eukaryota</taxon>
        <taxon>Metazoa</taxon>
        <taxon>Ecdysozoa</taxon>
        <taxon>Arthropoda</taxon>
        <taxon>Chelicerata</taxon>
        <taxon>Arachnida</taxon>
        <taxon>Araneae</taxon>
        <taxon>Araneomorphae</taxon>
        <taxon>Entelegynae</taxon>
        <taxon>Araneoidea</taxon>
        <taxon>Araneidae</taxon>
        <taxon>Caerostris</taxon>
    </lineage>
</organism>
<evidence type="ECO:0000313" key="2">
    <source>
        <dbReference type="EMBL" id="GIY03789.1"/>
    </source>
</evidence>
<evidence type="ECO:0000313" key="3">
    <source>
        <dbReference type="Proteomes" id="UP001054945"/>
    </source>
</evidence>
<dbReference type="Proteomes" id="UP001054945">
    <property type="component" value="Unassembled WGS sequence"/>
</dbReference>
<feature type="region of interest" description="Disordered" evidence="1">
    <location>
        <begin position="72"/>
        <end position="120"/>
    </location>
</feature>
<sequence>MLQCCLRGHSGCLPKSMPSLPSFSGGKASHATSIPPTMVTGFCARSRYRQAETLSLVAIGLDSVTCQYQLSSSQVGKSGNPSSKECVTPLEESPISTSSKHRGNRGPSYTPRSEDAQVRPVNYNQIPRGFDEPLRRTVSPLQHHPEQALHGKNVYYPCDETAEHVVRDEQQD</sequence>